<dbReference type="PROSITE" id="PS50142">
    <property type="entry name" value="RNASE_3_2"/>
    <property type="match status" value="1"/>
</dbReference>
<dbReference type="SUPFAM" id="SSF69065">
    <property type="entry name" value="RNase III domain-like"/>
    <property type="match status" value="1"/>
</dbReference>
<dbReference type="EMBL" id="CP144105">
    <property type="protein sequence ID" value="WWC91379.1"/>
    <property type="molecule type" value="Genomic_DNA"/>
</dbReference>
<dbReference type="SMART" id="SM00535">
    <property type="entry name" value="RIBOc"/>
    <property type="match status" value="1"/>
</dbReference>
<gene>
    <name evidence="3" type="ORF">L201_006322</name>
</gene>
<dbReference type="RefSeq" id="XP_066078141.1">
    <property type="nucleotide sequence ID" value="XM_066222044.1"/>
</dbReference>
<feature type="compositionally biased region" description="Low complexity" evidence="1">
    <location>
        <begin position="165"/>
        <end position="200"/>
    </location>
</feature>
<dbReference type="InterPro" id="IPR036389">
    <property type="entry name" value="RNase_III_sf"/>
</dbReference>
<keyword evidence="4" id="KW-1185">Reference proteome</keyword>
<sequence>MSSLLCIRTTFTKNLTLSSLPNSLNLPLLPKIKDSIIERKVFTHSSFYAKPKYSIQLFELEDESKDNEKLELLGDSLLDCAVVGLLQDLYPNLNPGTATLLKSHLVNNTILREICKLYHLNDRLIAPPEQLPTLKNGEKVLANLFEAYIAGVYYSYLIHGPNQDPSAASSSLRQQSPSPSPSLSSNPSSTSTSTNHLTPTFPIGNFVNGNNNKVTRGEAMNYLENWLRPLFQPISEHILIQMKNEQSSKQSLLNDEDLEIDKKSIGANSKLNQWFIAKESGMPEYASATSGTQGWKILCTAIDRSGKSWYGEATRSTKKAAMAVAAYKVSIQFERERPEYSA</sequence>
<dbReference type="GeneID" id="91096991"/>
<dbReference type="Pfam" id="PF00636">
    <property type="entry name" value="Ribonuclease_3"/>
    <property type="match status" value="1"/>
</dbReference>
<dbReference type="Gene3D" id="1.10.1520.10">
    <property type="entry name" value="Ribonuclease III domain"/>
    <property type="match status" value="1"/>
</dbReference>
<feature type="region of interest" description="Disordered" evidence="1">
    <location>
        <begin position="165"/>
        <end position="204"/>
    </location>
</feature>
<dbReference type="GO" id="GO:0006396">
    <property type="term" value="P:RNA processing"/>
    <property type="evidence" value="ECO:0007669"/>
    <property type="project" value="InterPro"/>
</dbReference>
<accession>A0AAX4K1W0</accession>
<evidence type="ECO:0000313" key="3">
    <source>
        <dbReference type="EMBL" id="WWC91379.1"/>
    </source>
</evidence>
<name>A0AAX4K1W0_9TREE</name>
<protein>
    <recommendedName>
        <fullName evidence="2">RNase III domain-containing protein</fullName>
    </recommendedName>
</protein>
<evidence type="ECO:0000259" key="2">
    <source>
        <dbReference type="PROSITE" id="PS50142"/>
    </source>
</evidence>
<organism evidence="3 4">
    <name type="scientific">Kwoniella dendrophila CBS 6074</name>
    <dbReference type="NCBI Taxonomy" id="1295534"/>
    <lineage>
        <taxon>Eukaryota</taxon>
        <taxon>Fungi</taxon>
        <taxon>Dikarya</taxon>
        <taxon>Basidiomycota</taxon>
        <taxon>Agaricomycotina</taxon>
        <taxon>Tremellomycetes</taxon>
        <taxon>Tremellales</taxon>
        <taxon>Cryptococcaceae</taxon>
        <taxon>Kwoniella</taxon>
    </lineage>
</organism>
<dbReference type="CDD" id="cd00593">
    <property type="entry name" value="RIBOc"/>
    <property type="match status" value="1"/>
</dbReference>
<dbReference type="Proteomes" id="UP001355207">
    <property type="component" value="Chromosome 8"/>
</dbReference>
<proteinExistence type="predicted"/>
<dbReference type="InterPro" id="IPR000999">
    <property type="entry name" value="RNase_III_dom"/>
</dbReference>
<evidence type="ECO:0000256" key="1">
    <source>
        <dbReference type="SAM" id="MobiDB-lite"/>
    </source>
</evidence>
<evidence type="ECO:0000313" key="4">
    <source>
        <dbReference type="Proteomes" id="UP001355207"/>
    </source>
</evidence>
<reference evidence="3 4" key="1">
    <citation type="submission" date="2024-01" db="EMBL/GenBank/DDBJ databases">
        <title>Comparative genomics of Cryptococcus and Kwoniella reveals pathogenesis evolution and contrasting modes of karyotype evolution via chromosome fusion or intercentromeric recombination.</title>
        <authorList>
            <person name="Coelho M.A."/>
            <person name="David-Palma M."/>
            <person name="Shea T."/>
            <person name="Bowers K."/>
            <person name="McGinley-Smith S."/>
            <person name="Mohammad A.W."/>
            <person name="Gnirke A."/>
            <person name="Yurkov A.M."/>
            <person name="Nowrousian M."/>
            <person name="Sun S."/>
            <person name="Cuomo C.A."/>
            <person name="Heitman J."/>
        </authorList>
    </citation>
    <scope>NUCLEOTIDE SEQUENCE [LARGE SCALE GENOMIC DNA]</scope>
    <source>
        <strain evidence="3 4">CBS 6074</strain>
    </source>
</reference>
<dbReference type="GO" id="GO:0004525">
    <property type="term" value="F:ribonuclease III activity"/>
    <property type="evidence" value="ECO:0007669"/>
    <property type="project" value="InterPro"/>
</dbReference>
<dbReference type="AlphaFoldDB" id="A0AAX4K1W0"/>
<feature type="domain" description="RNase III" evidence="2">
    <location>
        <begin position="17"/>
        <end position="157"/>
    </location>
</feature>